<keyword evidence="5" id="KW-1185">Reference proteome</keyword>
<dbReference type="AlphaFoldDB" id="A0A1M7QUH8"/>
<keyword evidence="2 4" id="KW-0378">Hydrolase</keyword>
<sequence>MPFISSSMKNFNPFFFLFLCYCIGACSTDRQAQEKPLKPKESPVPLLIEKDELEDRVKGMLIGSAIGDAMGAPTEMWSREEIKLEYGWVSQLEDMVREVSPEGTWKVNLPAGGTTDDTRWKKLVFEYLQKQDELTLDPLQFSAHVLAEYERYFEDFKKLRPDQTESLEYANLRVLWLQEWYKVSLALQEDDLMAYQQALGKFYGGEMVCAGLLYAPAIGLLYPGQPEMAYEQAFNLSLYDLGYARDISALSAAMTAAAMTAENSPEKVLEILRSVDPEGYFKSRLVGRSSYRILKTAQSIVEKVKSSLQIDNAPEGGNPATSENMQLAFALLDQHLQDMPFHAGEIHLQVLTAMLFCDFDFENTLIFLVNFGRDNDTTAAVAGAILGAFHGFEKLPETMKSQVIGVNKNQLGIDLTGLAEKQVAHILALYGVK</sequence>
<accession>A0A1M7QUH8</accession>
<feature type="binding site" evidence="3">
    <location>
        <position position="376"/>
    </location>
    <ligand>
        <name>Mg(2+)</name>
        <dbReference type="ChEBI" id="CHEBI:18420"/>
        <label>1</label>
    </ligand>
</feature>
<dbReference type="Proteomes" id="UP000184513">
    <property type="component" value="Unassembled WGS sequence"/>
</dbReference>
<reference evidence="4 5" key="1">
    <citation type="submission" date="2016-11" db="EMBL/GenBank/DDBJ databases">
        <authorList>
            <person name="Jaros S."/>
            <person name="Januszkiewicz K."/>
            <person name="Wedrychowicz H."/>
        </authorList>
    </citation>
    <scope>NUCLEOTIDE SEQUENCE [LARGE SCALE GENOMIC DNA]</scope>
    <source>
        <strain evidence="4 5">CGMCC 1.6102</strain>
    </source>
</reference>
<evidence type="ECO:0000256" key="2">
    <source>
        <dbReference type="ARBA" id="ARBA00022801"/>
    </source>
</evidence>
<feature type="binding site" evidence="3">
    <location>
        <position position="377"/>
    </location>
    <ligand>
        <name>Mg(2+)</name>
        <dbReference type="ChEBI" id="CHEBI:18420"/>
        <label>1</label>
    </ligand>
</feature>
<dbReference type="PANTHER" id="PTHR16222">
    <property type="entry name" value="ADP-RIBOSYLGLYCOHYDROLASE"/>
    <property type="match status" value="1"/>
</dbReference>
<keyword evidence="3" id="KW-0479">Metal-binding</keyword>
<feature type="binding site" evidence="3">
    <location>
        <position position="374"/>
    </location>
    <ligand>
        <name>Mg(2+)</name>
        <dbReference type="ChEBI" id="CHEBI:18420"/>
        <label>1</label>
    </ligand>
</feature>
<dbReference type="SUPFAM" id="SSF101478">
    <property type="entry name" value="ADP-ribosylglycohydrolase"/>
    <property type="match status" value="1"/>
</dbReference>
<feature type="binding site" evidence="3">
    <location>
        <position position="116"/>
    </location>
    <ligand>
        <name>Mg(2+)</name>
        <dbReference type="ChEBI" id="CHEBI:18420"/>
        <label>1</label>
    </ligand>
</feature>
<proteinExistence type="inferred from homology"/>
<comment type="cofactor">
    <cofactor evidence="3">
        <name>Mg(2+)</name>
        <dbReference type="ChEBI" id="CHEBI:18420"/>
    </cofactor>
    <text evidence="3">Binds 2 magnesium ions per subunit.</text>
</comment>
<dbReference type="Gene3D" id="1.10.4080.10">
    <property type="entry name" value="ADP-ribosylation/Crystallin J1"/>
    <property type="match status" value="1"/>
</dbReference>
<evidence type="ECO:0000313" key="4">
    <source>
        <dbReference type="EMBL" id="SHN35207.1"/>
    </source>
</evidence>
<evidence type="ECO:0000313" key="5">
    <source>
        <dbReference type="Proteomes" id="UP000184513"/>
    </source>
</evidence>
<comment type="similarity">
    <text evidence="1">Belongs to the ADP-ribosylglycohydrolase family.</text>
</comment>
<evidence type="ECO:0000256" key="1">
    <source>
        <dbReference type="ARBA" id="ARBA00010702"/>
    </source>
</evidence>
<evidence type="ECO:0000256" key="3">
    <source>
        <dbReference type="PIRSR" id="PIRSR605502-1"/>
    </source>
</evidence>
<dbReference type="GO" id="GO:0016787">
    <property type="term" value="F:hydrolase activity"/>
    <property type="evidence" value="ECO:0007669"/>
    <property type="project" value="UniProtKB-KW"/>
</dbReference>
<keyword evidence="3" id="KW-0460">Magnesium</keyword>
<feature type="binding site" evidence="3">
    <location>
        <position position="115"/>
    </location>
    <ligand>
        <name>Mg(2+)</name>
        <dbReference type="ChEBI" id="CHEBI:18420"/>
        <label>1</label>
    </ligand>
</feature>
<dbReference type="InterPro" id="IPR005502">
    <property type="entry name" value="Ribosyl_crysJ1"/>
</dbReference>
<dbReference type="PANTHER" id="PTHR16222:SF24">
    <property type="entry name" value="ADP-RIBOSYLHYDROLASE ARH3"/>
    <property type="match status" value="1"/>
</dbReference>
<dbReference type="EMBL" id="FRCY01000025">
    <property type="protein sequence ID" value="SHN35207.1"/>
    <property type="molecule type" value="Genomic_DNA"/>
</dbReference>
<dbReference type="InterPro" id="IPR036705">
    <property type="entry name" value="Ribosyl_crysJ1_sf"/>
</dbReference>
<name>A0A1M7QUH8_9BACT</name>
<organism evidence="4 5">
    <name type="scientific">Cyclobacterium lianum</name>
    <dbReference type="NCBI Taxonomy" id="388280"/>
    <lineage>
        <taxon>Bacteria</taxon>
        <taxon>Pseudomonadati</taxon>
        <taxon>Bacteroidota</taxon>
        <taxon>Cytophagia</taxon>
        <taxon>Cytophagales</taxon>
        <taxon>Cyclobacteriaceae</taxon>
        <taxon>Cyclobacterium</taxon>
    </lineage>
</organism>
<dbReference type="Pfam" id="PF03747">
    <property type="entry name" value="ADP_ribosyl_GH"/>
    <property type="match status" value="1"/>
</dbReference>
<dbReference type="GO" id="GO:0046872">
    <property type="term" value="F:metal ion binding"/>
    <property type="evidence" value="ECO:0007669"/>
    <property type="project" value="UniProtKB-KW"/>
</dbReference>
<dbReference type="InterPro" id="IPR050792">
    <property type="entry name" value="ADP-ribosylglycohydrolase"/>
</dbReference>
<feature type="binding site" evidence="3">
    <location>
        <position position="117"/>
    </location>
    <ligand>
        <name>Mg(2+)</name>
        <dbReference type="ChEBI" id="CHEBI:18420"/>
        <label>1</label>
    </ligand>
</feature>
<dbReference type="STRING" id="388280.SAMN04488057_12519"/>
<gene>
    <name evidence="4" type="ORF">SAMN04488057_12519</name>
</gene>
<protein>
    <submittedName>
        <fullName evidence="4">ADP-ribosylglycohydrolase</fullName>
    </submittedName>
</protein>